<dbReference type="Pfam" id="PF16757">
    <property type="entry name" value="Fucosidase_C"/>
    <property type="match status" value="1"/>
</dbReference>
<gene>
    <name evidence="11" type="primary">alfA</name>
    <name evidence="11" type="ORF">DFA_11238</name>
</gene>
<dbReference type="GeneID" id="14865496"/>
<dbReference type="InterPro" id="IPR017853">
    <property type="entry name" value="GH"/>
</dbReference>
<dbReference type="PANTHER" id="PTHR10030:SF37">
    <property type="entry name" value="ALPHA-L-FUCOSIDASE-RELATED"/>
    <property type="match status" value="1"/>
</dbReference>
<dbReference type="FunFam" id="3.20.20.80:FF:000201">
    <property type="entry name" value="Alpha-L-fucosidase"/>
    <property type="match status" value="1"/>
</dbReference>
<dbReference type="STRING" id="1054147.F4QFM4"/>
<organism evidence="11 12">
    <name type="scientific">Cavenderia fasciculata</name>
    <name type="common">Slime mold</name>
    <name type="synonym">Dictyostelium fasciculatum</name>
    <dbReference type="NCBI Taxonomy" id="261658"/>
    <lineage>
        <taxon>Eukaryota</taxon>
        <taxon>Amoebozoa</taxon>
        <taxon>Evosea</taxon>
        <taxon>Eumycetozoa</taxon>
        <taxon>Dictyostelia</taxon>
        <taxon>Acytosteliales</taxon>
        <taxon>Cavenderiaceae</taxon>
        <taxon>Cavenderia</taxon>
    </lineage>
</organism>
<dbReference type="InterPro" id="IPR016286">
    <property type="entry name" value="FUC_metazoa-typ"/>
</dbReference>
<feature type="chain" id="PRO_5016195910" description="alpha-L-fucosidase" evidence="7">
    <location>
        <begin position="22"/>
        <end position="468"/>
    </location>
</feature>
<feature type="domain" description="Glycoside hydrolase family 29 N-terminal" evidence="9">
    <location>
        <begin position="21"/>
        <end position="361"/>
    </location>
</feature>
<comment type="similarity">
    <text evidence="2 7">Belongs to the glycosyl hydrolase 29 family.</text>
</comment>
<evidence type="ECO:0000256" key="5">
    <source>
        <dbReference type="ARBA" id="ARBA00022801"/>
    </source>
</evidence>
<dbReference type="GO" id="GO:0004560">
    <property type="term" value="F:alpha-L-fucosidase activity"/>
    <property type="evidence" value="ECO:0007669"/>
    <property type="project" value="UniProtKB-EC"/>
</dbReference>
<keyword evidence="6 7" id="KW-0326">Glycosidase</keyword>
<dbReference type="InterPro" id="IPR013780">
    <property type="entry name" value="Glyco_hydro_b"/>
</dbReference>
<keyword evidence="5 7" id="KW-0378">Hydrolase</keyword>
<evidence type="ECO:0000256" key="6">
    <source>
        <dbReference type="ARBA" id="ARBA00023295"/>
    </source>
</evidence>
<dbReference type="InterPro" id="IPR031919">
    <property type="entry name" value="Fucosidase_C"/>
</dbReference>
<dbReference type="InterPro" id="IPR000933">
    <property type="entry name" value="Glyco_hydro_29"/>
</dbReference>
<dbReference type="PIRSF" id="PIRSF001092">
    <property type="entry name" value="Alpha-L-fucosidase"/>
    <property type="match status" value="1"/>
</dbReference>
<evidence type="ECO:0000256" key="2">
    <source>
        <dbReference type="ARBA" id="ARBA00007951"/>
    </source>
</evidence>
<dbReference type="Proteomes" id="UP000007797">
    <property type="component" value="Unassembled WGS sequence"/>
</dbReference>
<accession>F4QFM4</accession>
<dbReference type="AlphaFoldDB" id="F4QFM4"/>
<dbReference type="GO" id="GO:0016139">
    <property type="term" value="P:glycoside catabolic process"/>
    <property type="evidence" value="ECO:0007669"/>
    <property type="project" value="TreeGrafter"/>
</dbReference>
<evidence type="ECO:0000256" key="7">
    <source>
        <dbReference type="PIRNR" id="PIRNR001092"/>
    </source>
</evidence>
<feature type="signal peptide" evidence="7">
    <location>
        <begin position="1"/>
        <end position="21"/>
    </location>
</feature>
<protein>
    <recommendedName>
        <fullName evidence="3">alpha-L-fucosidase</fullName>
        <ecNumber evidence="3">3.2.1.51</ecNumber>
    </recommendedName>
</protein>
<dbReference type="OrthoDB" id="6039950at2759"/>
<dbReference type="Gene3D" id="2.60.40.1180">
    <property type="entry name" value="Golgi alpha-mannosidase II"/>
    <property type="match status" value="1"/>
</dbReference>
<keyword evidence="4 7" id="KW-0732">Signal</keyword>
<dbReference type="KEGG" id="dfa:DFA_11238"/>
<evidence type="ECO:0000313" key="11">
    <source>
        <dbReference type="EMBL" id="EGG13477.1"/>
    </source>
</evidence>
<evidence type="ECO:0000259" key="9">
    <source>
        <dbReference type="Pfam" id="PF01120"/>
    </source>
</evidence>
<dbReference type="Pfam" id="PF01120">
    <property type="entry name" value="Alpha_L_fucos"/>
    <property type="match status" value="1"/>
</dbReference>
<dbReference type="EMBL" id="GL883029">
    <property type="protein sequence ID" value="EGG13477.1"/>
    <property type="molecule type" value="Genomic_DNA"/>
</dbReference>
<evidence type="ECO:0000259" key="10">
    <source>
        <dbReference type="Pfam" id="PF16757"/>
    </source>
</evidence>
<dbReference type="OMA" id="LPEHKWE"/>
<name>F4QFM4_CACFS</name>
<dbReference type="InterPro" id="IPR057739">
    <property type="entry name" value="Glyco_hydro_29_N"/>
</dbReference>
<dbReference type="SUPFAM" id="SSF51445">
    <property type="entry name" value="(Trans)glycosidases"/>
    <property type="match status" value="1"/>
</dbReference>
<proteinExistence type="inferred from homology"/>
<evidence type="ECO:0000256" key="4">
    <source>
        <dbReference type="ARBA" id="ARBA00022729"/>
    </source>
</evidence>
<dbReference type="GO" id="GO:0006004">
    <property type="term" value="P:fucose metabolic process"/>
    <property type="evidence" value="ECO:0007669"/>
    <property type="project" value="InterPro"/>
</dbReference>
<dbReference type="Gene3D" id="3.20.20.80">
    <property type="entry name" value="Glycosidases"/>
    <property type="match status" value="1"/>
</dbReference>
<dbReference type="PANTHER" id="PTHR10030">
    <property type="entry name" value="ALPHA-L-FUCOSIDASE"/>
    <property type="match status" value="1"/>
</dbReference>
<dbReference type="RefSeq" id="XP_004350181.1">
    <property type="nucleotide sequence ID" value="XM_004350131.1"/>
</dbReference>
<evidence type="ECO:0000313" key="12">
    <source>
        <dbReference type="Proteomes" id="UP000007797"/>
    </source>
</evidence>
<keyword evidence="12" id="KW-1185">Reference proteome</keyword>
<reference evidence="12" key="1">
    <citation type="journal article" date="2011" name="Genome Res.">
        <title>Phylogeny-wide analysis of social amoeba genomes highlights ancient origins for complex intercellular communication.</title>
        <authorList>
            <person name="Heidel A.J."/>
            <person name="Lawal H.M."/>
            <person name="Felder M."/>
            <person name="Schilde C."/>
            <person name="Helps N.R."/>
            <person name="Tunggal B."/>
            <person name="Rivero F."/>
            <person name="John U."/>
            <person name="Schleicher M."/>
            <person name="Eichinger L."/>
            <person name="Platzer M."/>
            <person name="Noegel A.A."/>
            <person name="Schaap P."/>
            <person name="Gloeckner G."/>
        </authorList>
    </citation>
    <scope>NUCLEOTIDE SEQUENCE [LARGE SCALE GENOMIC DNA]</scope>
    <source>
        <strain evidence="12">SH3</strain>
    </source>
</reference>
<evidence type="ECO:0000256" key="8">
    <source>
        <dbReference type="PIRSR" id="PIRSR001092-1"/>
    </source>
</evidence>
<dbReference type="PRINTS" id="PR00741">
    <property type="entry name" value="GLHYDRLASE29"/>
</dbReference>
<feature type="site" description="May be important for catalysis" evidence="8">
    <location>
        <position position="292"/>
    </location>
</feature>
<sequence length="468" mass="53205">MMRLALSIIVATLSLSIGIYAADKTYEPTWASINSRPLPTWYDQSKFGIFIHWGVYSVPHYGSALPEWYWYNYNNPSEDGGATQRFHNTSFGPNFQYQKFAENFNAYIFDPDQWADLFKKAGAKYVVLTSKHHEGFCLWQSPQSWGWNSVDVGPNKDLVAMVTNSVRKAGLKMGLYHSLYEWYNPIYDADKATGQPPTQSKYVDEIMLPQLYDIIQKYEPSVIWADGDWEQYSAYWKSTEFLAWLYTNSTVKDEIVTNDRWGAECPMKDGGYFTPYDRYNPGKSIGHKWENCYTIGQNWGYNENEPFSGFQSATDIIYQLVSTVSCGGNLLLDVGPTPDGLIPWIMQERLLQIGAWMDVNNAAIYDTIPWRAQNDTAEEQIWYTTNPNTLDVYCISFVWPTNGILSLTQPLASSSTQVFLLGCTPSTACNTLSYTVNKAGSGFSIKLPSLPPTGYPNYAYVFVLKNVK</sequence>
<dbReference type="EC" id="3.2.1.51" evidence="3"/>
<evidence type="ECO:0000256" key="3">
    <source>
        <dbReference type="ARBA" id="ARBA00012662"/>
    </source>
</evidence>
<evidence type="ECO:0000256" key="1">
    <source>
        <dbReference type="ARBA" id="ARBA00004071"/>
    </source>
</evidence>
<feature type="domain" description="Alpha-L-fucosidase C-terminal" evidence="10">
    <location>
        <begin position="373"/>
        <end position="464"/>
    </location>
</feature>
<dbReference type="SMART" id="SM00812">
    <property type="entry name" value="Alpha_L_fucos"/>
    <property type="match status" value="1"/>
</dbReference>
<dbReference type="GO" id="GO:0005764">
    <property type="term" value="C:lysosome"/>
    <property type="evidence" value="ECO:0007669"/>
    <property type="project" value="TreeGrafter"/>
</dbReference>
<comment type="function">
    <text evidence="1">Alpha-L-fucosidase is responsible for hydrolyzing the alpha-1,6-linked fucose joined to the reducing-end N-acetylglucosamine of the carbohydrate moieties of glycoproteins.</text>
</comment>